<evidence type="ECO:0000256" key="1">
    <source>
        <dbReference type="SAM" id="MobiDB-lite"/>
    </source>
</evidence>
<reference evidence="2 3" key="1">
    <citation type="submission" date="2018-06" db="EMBL/GenBank/DDBJ databases">
        <authorList>
            <consortium name="Pathogen Informatics"/>
            <person name="Doyle S."/>
        </authorList>
    </citation>
    <scope>NUCLEOTIDE SEQUENCE [LARGE SCALE GENOMIC DNA]</scope>
    <source>
        <strain evidence="2 3">NCTC4524</strain>
    </source>
</reference>
<feature type="compositionally biased region" description="Polar residues" evidence="1">
    <location>
        <begin position="77"/>
        <end position="94"/>
    </location>
</feature>
<protein>
    <submittedName>
        <fullName evidence="2">Uncharacterized protein</fullName>
    </submittedName>
</protein>
<sequence length="115" mass="12845">MGWVTDVLCLRDSCAVPHSRRLCHNFAASLIRDARPYSDQCAVVIERLTTKIHRVGELEERGRIGSTKQVPEKVSDTALSSAQRITNPIGTEQQHVPKLKFDNGGLDSGWDSWKT</sequence>
<gene>
    <name evidence="2" type="ORF">NCTC4524_03752</name>
</gene>
<dbReference type="EMBL" id="UGQQ01000002">
    <property type="protein sequence ID" value="SUA27777.1"/>
    <property type="molecule type" value="Genomic_DNA"/>
</dbReference>
<evidence type="ECO:0000313" key="3">
    <source>
        <dbReference type="Proteomes" id="UP000254945"/>
    </source>
</evidence>
<proteinExistence type="predicted"/>
<evidence type="ECO:0000313" key="2">
    <source>
        <dbReference type="EMBL" id="SUA27777.1"/>
    </source>
</evidence>
<dbReference type="Proteomes" id="UP000254945">
    <property type="component" value="Unassembled WGS sequence"/>
</dbReference>
<feature type="region of interest" description="Disordered" evidence="1">
    <location>
        <begin position="63"/>
        <end position="115"/>
    </location>
</feature>
<name>A0A378W3V6_9MYCO</name>
<dbReference type="AlphaFoldDB" id="A0A378W3V6"/>
<organism evidence="2 3">
    <name type="scientific">Mycolicibacterium senegalense</name>
    <dbReference type="NCBI Taxonomy" id="1796"/>
    <lineage>
        <taxon>Bacteria</taxon>
        <taxon>Bacillati</taxon>
        <taxon>Actinomycetota</taxon>
        <taxon>Actinomycetes</taxon>
        <taxon>Mycobacteriales</taxon>
        <taxon>Mycobacteriaceae</taxon>
        <taxon>Mycolicibacterium</taxon>
    </lineage>
</organism>
<accession>A0A378W3V6</accession>